<evidence type="ECO:0000313" key="1">
    <source>
        <dbReference type="EMBL" id="MDQ8196426.1"/>
    </source>
</evidence>
<protein>
    <submittedName>
        <fullName evidence="1">Addiction module protein</fullName>
    </submittedName>
</protein>
<dbReference type="Proteomes" id="UP001243717">
    <property type="component" value="Unassembled WGS sequence"/>
</dbReference>
<dbReference type="RefSeq" id="WP_308986858.1">
    <property type="nucleotide sequence ID" value="NZ_JARXIC010000087.1"/>
</dbReference>
<accession>A0ABU1ANQ1</accession>
<evidence type="ECO:0000313" key="2">
    <source>
        <dbReference type="Proteomes" id="UP001243717"/>
    </source>
</evidence>
<comment type="caution">
    <text evidence="1">The sequence shown here is derived from an EMBL/GenBank/DDBJ whole genome shotgun (WGS) entry which is preliminary data.</text>
</comment>
<name>A0ABU1ANQ1_9BACT</name>
<organism evidence="1 2">
    <name type="scientific">Thalassobacterium sedimentorum</name>
    <dbReference type="NCBI Taxonomy" id="3041258"/>
    <lineage>
        <taxon>Bacteria</taxon>
        <taxon>Pseudomonadati</taxon>
        <taxon>Verrucomicrobiota</taxon>
        <taxon>Opitutia</taxon>
        <taxon>Puniceicoccales</taxon>
        <taxon>Coraliomargaritaceae</taxon>
        <taxon>Thalassobacterium</taxon>
    </lineage>
</organism>
<keyword evidence="2" id="KW-1185">Reference proteome</keyword>
<gene>
    <name evidence="1" type="ORF">QEH59_18500</name>
</gene>
<proteinExistence type="predicted"/>
<dbReference type="InterPro" id="IPR013406">
    <property type="entry name" value="CHP02574_addiction_mod"/>
</dbReference>
<sequence length="68" mass="7791">MSIQEIERMNTDERLQTMEALWDALCHEKNQPESPAWHSEILASRKQKIASGSAKFFSLDEASAKLQK</sequence>
<reference evidence="1 2" key="1">
    <citation type="submission" date="2023-04" db="EMBL/GenBank/DDBJ databases">
        <title>A novel bacteria isolated from coastal sediment.</title>
        <authorList>
            <person name="Liu X.-J."/>
            <person name="Du Z.-J."/>
        </authorList>
    </citation>
    <scope>NUCLEOTIDE SEQUENCE [LARGE SCALE GENOMIC DNA]</scope>
    <source>
        <strain evidence="1 2">SDUM461004</strain>
    </source>
</reference>
<dbReference type="EMBL" id="JARXIC010000087">
    <property type="protein sequence ID" value="MDQ8196426.1"/>
    <property type="molecule type" value="Genomic_DNA"/>
</dbReference>
<dbReference type="Pfam" id="PF09720">
    <property type="entry name" value="Unstab_antitox"/>
    <property type="match status" value="1"/>
</dbReference>